<evidence type="ECO:0000259" key="3">
    <source>
        <dbReference type="Pfam" id="PF00772"/>
    </source>
</evidence>
<dbReference type="InterPro" id="IPR016136">
    <property type="entry name" value="DNA_helicase_N/primase_C"/>
</dbReference>
<dbReference type="InterPro" id="IPR036185">
    <property type="entry name" value="DNA_heli_DnaB-like_N_sf"/>
</dbReference>
<dbReference type="Gene3D" id="1.10.860.10">
    <property type="entry name" value="DNAb Helicase, Chain A"/>
    <property type="match status" value="1"/>
</dbReference>
<gene>
    <name evidence="4" type="ORF">Vau01_069830</name>
</gene>
<evidence type="ECO:0000313" key="4">
    <source>
        <dbReference type="EMBL" id="GIJ59467.1"/>
    </source>
</evidence>
<comment type="caution">
    <text evidence="4">The sequence shown here is derived from an EMBL/GenBank/DDBJ whole genome shotgun (WGS) entry which is preliminary data.</text>
</comment>
<keyword evidence="5" id="KW-1185">Reference proteome</keyword>
<proteinExistence type="predicted"/>
<evidence type="ECO:0000256" key="2">
    <source>
        <dbReference type="ARBA" id="ARBA00023125"/>
    </source>
</evidence>
<keyword evidence="2" id="KW-0238">DNA-binding</keyword>
<name>A0A8J3ZAN5_9ACTN</name>
<dbReference type="Pfam" id="PF00772">
    <property type="entry name" value="DnaB"/>
    <property type="match status" value="1"/>
</dbReference>
<organism evidence="4 5">
    <name type="scientific">Virgisporangium aurantiacum</name>
    <dbReference type="NCBI Taxonomy" id="175570"/>
    <lineage>
        <taxon>Bacteria</taxon>
        <taxon>Bacillati</taxon>
        <taxon>Actinomycetota</taxon>
        <taxon>Actinomycetes</taxon>
        <taxon>Micromonosporales</taxon>
        <taxon>Micromonosporaceae</taxon>
        <taxon>Virgisporangium</taxon>
    </lineage>
</organism>
<feature type="domain" description="DNA helicase DnaB-like N-terminal" evidence="3">
    <location>
        <begin position="59"/>
        <end position="116"/>
    </location>
</feature>
<dbReference type="Proteomes" id="UP000612585">
    <property type="component" value="Unassembled WGS sequence"/>
</dbReference>
<dbReference type="AlphaFoldDB" id="A0A8J3ZAN5"/>
<dbReference type="GO" id="GO:0005524">
    <property type="term" value="F:ATP binding"/>
    <property type="evidence" value="ECO:0007669"/>
    <property type="project" value="InterPro"/>
</dbReference>
<dbReference type="GO" id="GO:0006260">
    <property type="term" value="P:DNA replication"/>
    <property type="evidence" value="ECO:0007669"/>
    <property type="project" value="UniProtKB-KW"/>
</dbReference>
<dbReference type="GO" id="GO:0003677">
    <property type="term" value="F:DNA binding"/>
    <property type="evidence" value="ECO:0007669"/>
    <property type="project" value="UniProtKB-KW"/>
</dbReference>
<dbReference type="InterPro" id="IPR007693">
    <property type="entry name" value="DNA_helicase_DnaB-like_N"/>
</dbReference>
<dbReference type="EMBL" id="BOPG01000047">
    <property type="protein sequence ID" value="GIJ59467.1"/>
    <property type="molecule type" value="Genomic_DNA"/>
</dbReference>
<evidence type="ECO:0000256" key="1">
    <source>
        <dbReference type="ARBA" id="ARBA00022705"/>
    </source>
</evidence>
<reference evidence="4" key="1">
    <citation type="submission" date="2021-01" db="EMBL/GenBank/DDBJ databases">
        <title>Whole genome shotgun sequence of Virgisporangium aurantiacum NBRC 16421.</title>
        <authorList>
            <person name="Komaki H."/>
            <person name="Tamura T."/>
        </authorList>
    </citation>
    <scope>NUCLEOTIDE SEQUENCE</scope>
    <source>
        <strain evidence="4">NBRC 16421</strain>
    </source>
</reference>
<evidence type="ECO:0000313" key="5">
    <source>
        <dbReference type="Proteomes" id="UP000612585"/>
    </source>
</evidence>
<dbReference type="GO" id="GO:0003678">
    <property type="term" value="F:DNA helicase activity"/>
    <property type="evidence" value="ECO:0007669"/>
    <property type="project" value="InterPro"/>
</dbReference>
<keyword evidence="1" id="KW-0235">DNA replication</keyword>
<protein>
    <recommendedName>
        <fullName evidence="3">DNA helicase DnaB-like N-terminal domain-containing protein</fullName>
    </recommendedName>
</protein>
<sequence length="128" mass="13600">MVPSKEGREVVCDRGVRAQPDSGAELPDGRRVSVALRPVADHGEDAARLAVQIPAALADREDALLGGLLQHPEQVDDVAAFLPAEAVTDPERRSSYKAILVLAETAESIDEVIVAWDSNANAPRPGRS</sequence>
<accession>A0A8J3ZAN5</accession>
<dbReference type="SUPFAM" id="SSF48024">
    <property type="entry name" value="N-terminal domain of DnaB helicase"/>
    <property type="match status" value="1"/>
</dbReference>